<dbReference type="InterPro" id="IPR042095">
    <property type="entry name" value="SUMF_sf"/>
</dbReference>
<evidence type="ECO:0000259" key="1">
    <source>
        <dbReference type="Pfam" id="PF03781"/>
    </source>
</evidence>
<dbReference type="Pfam" id="PF03781">
    <property type="entry name" value="FGE-sulfatase"/>
    <property type="match status" value="1"/>
</dbReference>
<dbReference type="PANTHER" id="PTHR23150:SF19">
    <property type="entry name" value="FORMYLGLYCINE-GENERATING ENZYME"/>
    <property type="match status" value="1"/>
</dbReference>
<dbReference type="PATRIC" id="fig|1365248.3.peg.4658"/>
<dbReference type="RefSeq" id="WP_063369779.1">
    <property type="nucleotide sequence ID" value="NZ_AUYC01000062.1"/>
</dbReference>
<evidence type="ECO:0000313" key="3">
    <source>
        <dbReference type="Proteomes" id="UP000076486"/>
    </source>
</evidence>
<dbReference type="InterPro" id="IPR005532">
    <property type="entry name" value="SUMF_dom"/>
</dbReference>
<name>A0A167IGG4_9GAMM</name>
<comment type="caution">
    <text evidence="2">The sequence shown here is derived from an EMBL/GenBank/DDBJ whole genome shotgun (WGS) entry which is preliminary data.</text>
</comment>
<dbReference type="GO" id="GO:0120147">
    <property type="term" value="F:formylglycine-generating oxidase activity"/>
    <property type="evidence" value="ECO:0007669"/>
    <property type="project" value="TreeGrafter"/>
</dbReference>
<dbReference type="EMBL" id="AUYC01000062">
    <property type="protein sequence ID" value="KZN59329.1"/>
    <property type="molecule type" value="Genomic_DNA"/>
</dbReference>
<proteinExistence type="predicted"/>
<gene>
    <name evidence="2" type="ORF">N473_03980</name>
</gene>
<organism evidence="2 3">
    <name type="scientific">Pseudoalteromonas luteoviolacea CPMOR-1</name>
    <dbReference type="NCBI Taxonomy" id="1365248"/>
    <lineage>
        <taxon>Bacteria</taxon>
        <taxon>Pseudomonadati</taxon>
        <taxon>Pseudomonadota</taxon>
        <taxon>Gammaproteobacteria</taxon>
        <taxon>Alteromonadales</taxon>
        <taxon>Pseudoalteromonadaceae</taxon>
        <taxon>Pseudoalteromonas</taxon>
    </lineage>
</organism>
<feature type="domain" description="Sulfatase-modifying factor enzyme-like" evidence="1">
    <location>
        <begin position="144"/>
        <end position="303"/>
    </location>
</feature>
<accession>A0A167IGG4</accession>
<dbReference type="Gene3D" id="3.90.1580.10">
    <property type="entry name" value="paralog of FGE (formylglycine-generating enzyme)"/>
    <property type="match status" value="1"/>
</dbReference>
<reference evidence="2 3" key="1">
    <citation type="submission" date="2013-07" db="EMBL/GenBank/DDBJ databases">
        <title>Comparative Genomic and Metabolomic Analysis of Twelve Strains of Pseudoalteromonas luteoviolacea.</title>
        <authorList>
            <person name="Vynne N.G."/>
            <person name="Mansson M."/>
            <person name="Gram L."/>
        </authorList>
    </citation>
    <scope>NUCLEOTIDE SEQUENCE [LARGE SCALE GENOMIC DNA]</scope>
    <source>
        <strain evidence="2 3">CPMOR-1</strain>
    </source>
</reference>
<dbReference type="AlphaFoldDB" id="A0A167IGG4"/>
<dbReference type="InterPro" id="IPR051043">
    <property type="entry name" value="Sulfatase_Mod_Factor_Kinase"/>
</dbReference>
<dbReference type="InterPro" id="IPR016187">
    <property type="entry name" value="CTDL_fold"/>
</dbReference>
<dbReference type="Proteomes" id="UP000076486">
    <property type="component" value="Unassembled WGS sequence"/>
</dbReference>
<dbReference type="PANTHER" id="PTHR23150">
    <property type="entry name" value="SULFATASE MODIFYING FACTOR 1, 2"/>
    <property type="match status" value="1"/>
</dbReference>
<sequence>MALSPTLNNNKANNIMILEDLHLWGQASETAQHQAVKDFIQHNALDKHFEFISIETFSCAALQHRIGVFKHITTGMTFHLLPGCTHFQAGLDEQQYEYVCNHYSTDLLEYFPTNELDENGAHVRESVTVPPMLISRFAITESVWIAHKGFRLHRQFGDNHPIDAVKRHDVQDWAMRLGLSLPSDIEWEYACRAGSNTLFYWGNEPNPDYALQERHKDAMHGYRTFSEAEQGPANAFGLLGMIGNQAEWVLDDVPGYRMPLQAYPLILGMEDDGLDGILRGGWHDYGWSFNRATSRIQCGAADSGCSGRLVFRLADHKARQ</sequence>
<protein>
    <recommendedName>
        <fullName evidence="1">Sulfatase-modifying factor enzyme-like domain-containing protein</fullName>
    </recommendedName>
</protein>
<evidence type="ECO:0000313" key="2">
    <source>
        <dbReference type="EMBL" id="KZN59329.1"/>
    </source>
</evidence>
<dbReference type="SUPFAM" id="SSF56436">
    <property type="entry name" value="C-type lectin-like"/>
    <property type="match status" value="1"/>
</dbReference>